<dbReference type="PANTHER" id="PTHR19376:SF54">
    <property type="entry name" value="DNA-DIRECTED RNA POLYMERASE SUBUNIT BETA"/>
    <property type="match status" value="1"/>
</dbReference>
<keyword evidence="5" id="KW-0548">Nucleotidyltransferase</keyword>
<accession>A0A1Y1WY32</accession>
<comment type="function">
    <text evidence="1">DNA-dependent RNA polymerase catalyzes the transcription of DNA into RNA using the four ribonucleoside triphosphates as substrates.</text>
</comment>
<dbReference type="Proteomes" id="UP000193944">
    <property type="component" value="Unassembled WGS sequence"/>
</dbReference>
<dbReference type="STRING" id="1754192.A0A1Y1WY32"/>
<name>A0A1Y1WY32_9FUNG</name>
<evidence type="ECO:0000256" key="8">
    <source>
        <dbReference type="SAM" id="MobiDB-lite"/>
    </source>
</evidence>
<reference evidence="10 11" key="1">
    <citation type="submission" date="2016-08" db="EMBL/GenBank/DDBJ databases">
        <title>A Parts List for Fungal Cellulosomes Revealed by Comparative Genomics.</title>
        <authorList>
            <consortium name="DOE Joint Genome Institute"/>
            <person name="Haitjema C.H."/>
            <person name="Gilmore S.P."/>
            <person name="Henske J.K."/>
            <person name="Solomon K.V."/>
            <person name="De Groot R."/>
            <person name="Kuo A."/>
            <person name="Mondo S.J."/>
            <person name="Salamov A.A."/>
            <person name="Labutti K."/>
            <person name="Zhao Z."/>
            <person name="Chiniquy J."/>
            <person name="Barry K."/>
            <person name="Brewer H.M."/>
            <person name="Purvine S.O."/>
            <person name="Wright A.T."/>
            <person name="Boxma B."/>
            <person name="Van Alen T."/>
            <person name="Hackstein J.H."/>
            <person name="Baker S.E."/>
            <person name="Grigoriev I.V."/>
            <person name="O'Malley M.A."/>
        </authorList>
    </citation>
    <scope>NUCLEOTIDE SEQUENCE [LARGE SCALE GENOMIC DNA]</scope>
    <source>
        <strain evidence="10 11">S4</strain>
    </source>
</reference>
<dbReference type="SUPFAM" id="SSF64484">
    <property type="entry name" value="beta and beta-prime subunits of DNA dependent RNA-polymerase"/>
    <property type="match status" value="1"/>
</dbReference>
<comment type="catalytic activity">
    <reaction evidence="7">
        <text>RNA(n) + a ribonucleoside 5'-triphosphate = RNA(n+1) + diphosphate</text>
        <dbReference type="Rhea" id="RHEA:21248"/>
        <dbReference type="Rhea" id="RHEA-COMP:14527"/>
        <dbReference type="Rhea" id="RHEA-COMP:17342"/>
        <dbReference type="ChEBI" id="CHEBI:33019"/>
        <dbReference type="ChEBI" id="CHEBI:61557"/>
        <dbReference type="ChEBI" id="CHEBI:140395"/>
        <dbReference type="EC" id="2.7.7.6"/>
    </reaction>
</comment>
<evidence type="ECO:0000256" key="1">
    <source>
        <dbReference type="ARBA" id="ARBA00004026"/>
    </source>
</evidence>
<keyword evidence="3" id="KW-0240">DNA-directed RNA polymerase</keyword>
<gene>
    <name evidence="10" type="ORF">BCR32DRAFT_282223</name>
</gene>
<dbReference type="Pfam" id="PF04998">
    <property type="entry name" value="RNA_pol_Rpb1_5"/>
    <property type="match status" value="1"/>
</dbReference>
<evidence type="ECO:0000256" key="4">
    <source>
        <dbReference type="ARBA" id="ARBA00022679"/>
    </source>
</evidence>
<protein>
    <recommendedName>
        <fullName evidence="2">DNA-directed RNA polymerase</fullName>
        <ecNumber evidence="2">2.7.7.6</ecNumber>
    </recommendedName>
</protein>
<dbReference type="EMBL" id="MCFG01000208">
    <property type="protein sequence ID" value="ORX78477.1"/>
    <property type="molecule type" value="Genomic_DNA"/>
</dbReference>
<evidence type="ECO:0000256" key="3">
    <source>
        <dbReference type="ARBA" id="ARBA00022478"/>
    </source>
</evidence>
<sequence>MAKNISETDINYICNKILNQYKDENEQFISYVESALLKIRKYLEKKPKSENFKPDAFAEIIIKRINSRKVKSKTHVGIIAAQSIGEPVTQSALSYFHKLSGGDENINGLKELYKITHNKFDFSTVEFYLKPGDYDDTLRQKILNSMKYVNLNRVVLDVVYDGFNLRFYLYPHVIYSLKMHPSLILQRIKKYLKETNNNMATWDSTINLDLLYIEFIQPASKFLNWLDSKGIEYLVDSDILCIYKIKETSFEKDGKNTESNNDKDDTSKNTKSNNNKDDTSKNTKSNNNKDDTSKDIESNNDTNNEINTTEKNDNESKITNKFLFNYLISNNIEFDEKERYLILDSNYIYLNYENIKNLLDNVTLTGTKGVKKVSSKYRGDEFYIEVIGTDLDPLFENEYIDPDRSHYITYSNTKKVDNDLRKQSILKQLKRITNTDNSIHSTQHIDLLTDFMCRNDSITPMSRFGMRNNNYPFISQLSFEDPLNIIRTVLYGVEDNLSTVSAKLITGIYNDKI</sequence>
<dbReference type="PANTHER" id="PTHR19376">
    <property type="entry name" value="DNA-DIRECTED RNA POLYMERASE"/>
    <property type="match status" value="1"/>
</dbReference>
<evidence type="ECO:0000256" key="5">
    <source>
        <dbReference type="ARBA" id="ARBA00022695"/>
    </source>
</evidence>
<dbReference type="InterPro" id="IPR007081">
    <property type="entry name" value="RNA_pol_Rpb1_5"/>
</dbReference>
<feature type="domain" description="RNA polymerase Rpb1" evidence="9">
    <location>
        <begin position="48"/>
        <end position="470"/>
    </location>
</feature>
<dbReference type="EC" id="2.7.7.6" evidence="2"/>
<dbReference type="AlphaFoldDB" id="A0A1Y1WY32"/>
<dbReference type="GO" id="GO:0003677">
    <property type="term" value="F:DNA binding"/>
    <property type="evidence" value="ECO:0007669"/>
    <property type="project" value="InterPro"/>
</dbReference>
<comment type="caution">
    <text evidence="10">The sequence shown here is derived from an EMBL/GenBank/DDBJ whole genome shotgun (WGS) entry which is preliminary data.</text>
</comment>
<reference evidence="10 11" key="2">
    <citation type="submission" date="2016-08" db="EMBL/GenBank/DDBJ databases">
        <title>Pervasive Adenine N6-methylation of Active Genes in Fungi.</title>
        <authorList>
            <consortium name="DOE Joint Genome Institute"/>
            <person name="Mondo S.J."/>
            <person name="Dannebaum R.O."/>
            <person name="Kuo R.C."/>
            <person name="Labutti K."/>
            <person name="Haridas S."/>
            <person name="Kuo A."/>
            <person name="Salamov A."/>
            <person name="Ahrendt S.R."/>
            <person name="Lipzen A."/>
            <person name="Sullivan W."/>
            <person name="Andreopoulos W.B."/>
            <person name="Clum A."/>
            <person name="Lindquist E."/>
            <person name="Daum C."/>
            <person name="Ramamoorthy G.K."/>
            <person name="Gryganskyi A."/>
            <person name="Culley D."/>
            <person name="Magnuson J.K."/>
            <person name="James T.Y."/>
            <person name="O'Malley M.A."/>
            <person name="Stajich J.E."/>
            <person name="Spatafora J.W."/>
            <person name="Visel A."/>
            <person name="Grigoriev I.V."/>
        </authorList>
    </citation>
    <scope>NUCLEOTIDE SEQUENCE [LARGE SCALE GENOMIC DNA]</scope>
    <source>
        <strain evidence="10 11">S4</strain>
    </source>
</reference>
<evidence type="ECO:0000256" key="6">
    <source>
        <dbReference type="ARBA" id="ARBA00023163"/>
    </source>
</evidence>
<evidence type="ECO:0000256" key="2">
    <source>
        <dbReference type="ARBA" id="ARBA00012418"/>
    </source>
</evidence>
<keyword evidence="6" id="KW-0804">Transcription</keyword>
<dbReference type="OrthoDB" id="10433154at2759"/>
<evidence type="ECO:0000256" key="7">
    <source>
        <dbReference type="ARBA" id="ARBA00048552"/>
    </source>
</evidence>
<evidence type="ECO:0000313" key="10">
    <source>
        <dbReference type="EMBL" id="ORX78477.1"/>
    </source>
</evidence>
<organism evidence="10 11">
    <name type="scientific">Anaeromyces robustus</name>
    <dbReference type="NCBI Taxonomy" id="1754192"/>
    <lineage>
        <taxon>Eukaryota</taxon>
        <taxon>Fungi</taxon>
        <taxon>Fungi incertae sedis</taxon>
        <taxon>Chytridiomycota</taxon>
        <taxon>Chytridiomycota incertae sedis</taxon>
        <taxon>Neocallimastigomycetes</taxon>
        <taxon>Neocallimastigales</taxon>
        <taxon>Neocallimastigaceae</taxon>
        <taxon>Anaeromyces</taxon>
    </lineage>
</organism>
<evidence type="ECO:0000313" key="11">
    <source>
        <dbReference type="Proteomes" id="UP000193944"/>
    </source>
</evidence>
<dbReference type="GO" id="GO:0006351">
    <property type="term" value="P:DNA-templated transcription"/>
    <property type="evidence" value="ECO:0007669"/>
    <property type="project" value="InterPro"/>
</dbReference>
<keyword evidence="11" id="KW-1185">Reference proteome</keyword>
<keyword evidence="4" id="KW-0808">Transferase</keyword>
<dbReference type="InterPro" id="IPR045867">
    <property type="entry name" value="DNA-dir_RpoC_beta_prime"/>
</dbReference>
<dbReference type="GO" id="GO:0003899">
    <property type="term" value="F:DNA-directed RNA polymerase activity"/>
    <property type="evidence" value="ECO:0007669"/>
    <property type="project" value="UniProtKB-EC"/>
</dbReference>
<evidence type="ECO:0000259" key="9">
    <source>
        <dbReference type="Pfam" id="PF04998"/>
    </source>
</evidence>
<dbReference type="GO" id="GO:0000428">
    <property type="term" value="C:DNA-directed RNA polymerase complex"/>
    <property type="evidence" value="ECO:0007669"/>
    <property type="project" value="UniProtKB-KW"/>
</dbReference>
<feature type="compositionally biased region" description="Basic and acidic residues" evidence="8">
    <location>
        <begin position="252"/>
        <end position="297"/>
    </location>
</feature>
<feature type="region of interest" description="Disordered" evidence="8">
    <location>
        <begin position="252"/>
        <end position="312"/>
    </location>
</feature>
<proteinExistence type="predicted"/>